<feature type="region of interest" description="Disordered" evidence="1">
    <location>
        <begin position="1"/>
        <end position="61"/>
    </location>
</feature>
<feature type="compositionally biased region" description="Polar residues" evidence="1">
    <location>
        <begin position="152"/>
        <end position="164"/>
    </location>
</feature>
<feature type="compositionally biased region" description="Basic residues" evidence="1">
    <location>
        <begin position="230"/>
        <end position="252"/>
    </location>
</feature>
<sequence length="288" mass="31714">MDGMDPSLLTSIDPGQADQPALGRPGPISAPEDLFPRGRCNYRPPRTVDGRPQRPSGLRLRPSQGTLTLFLANCLGHRPGASQPVLLVSPVRQRQNRSTSRLAPLFLMHTLFPSLQRRHNHPNPTQVVSGESHRLYHHARSPSRPNLEAPNLPSSVPSPQVQHRSPSVVPVPDSASRPQHLALSLRIAPHRRLDCSAFALGLPQLLIRPSIYSRSSVSSSPSLQPTPSVLRRRHPHRKLALTRPPRTHKTRRLPPTPRMVISYTPSIHSPASSSYTRVVSALWSSASG</sequence>
<proteinExistence type="predicted"/>
<protein>
    <submittedName>
        <fullName evidence="2">Uncharacterized protein</fullName>
    </submittedName>
</protein>
<accession>A0A8H4LP76</accession>
<feature type="compositionally biased region" description="Low complexity" evidence="1">
    <location>
        <begin position="165"/>
        <end position="174"/>
    </location>
</feature>
<keyword evidence="3" id="KW-1185">Reference proteome</keyword>
<evidence type="ECO:0000313" key="3">
    <source>
        <dbReference type="Proteomes" id="UP000554235"/>
    </source>
</evidence>
<reference evidence="2 3" key="1">
    <citation type="submission" date="2020-01" db="EMBL/GenBank/DDBJ databases">
        <title>Identification and distribution of gene clusters putatively required for synthesis of sphingolipid metabolism inhibitors in phylogenetically diverse species of the filamentous fungus Fusarium.</title>
        <authorList>
            <person name="Kim H.-S."/>
            <person name="Busman M."/>
            <person name="Brown D.W."/>
            <person name="Divon H."/>
            <person name="Uhlig S."/>
            <person name="Proctor R.H."/>
        </authorList>
    </citation>
    <scope>NUCLEOTIDE SEQUENCE [LARGE SCALE GENOMIC DNA]</scope>
    <source>
        <strain evidence="2 3">NRRL 20459</strain>
    </source>
</reference>
<gene>
    <name evidence="2" type="ORF">FALBO_773</name>
</gene>
<feature type="compositionally biased region" description="Low complexity" evidence="1">
    <location>
        <begin position="215"/>
        <end position="228"/>
    </location>
</feature>
<evidence type="ECO:0000313" key="2">
    <source>
        <dbReference type="EMBL" id="KAF4472321.1"/>
    </source>
</evidence>
<dbReference type="AlphaFoldDB" id="A0A8H4LP76"/>
<comment type="caution">
    <text evidence="2">The sequence shown here is derived from an EMBL/GenBank/DDBJ whole genome shotgun (WGS) entry which is preliminary data.</text>
</comment>
<feature type="region of interest" description="Disordered" evidence="1">
    <location>
        <begin position="116"/>
        <end position="176"/>
    </location>
</feature>
<dbReference type="EMBL" id="JAADYS010000092">
    <property type="protein sequence ID" value="KAF4472321.1"/>
    <property type="molecule type" value="Genomic_DNA"/>
</dbReference>
<dbReference type="OrthoDB" id="5104748at2759"/>
<evidence type="ECO:0000256" key="1">
    <source>
        <dbReference type="SAM" id="MobiDB-lite"/>
    </source>
</evidence>
<organism evidence="2 3">
    <name type="scientific">Fusarium albosuccineum</name>
    <dbReference type="NCBI Taxonomy" id="1237068"/>
    <lineage>
        <taxon>Eukaryota</taxon>
        <taxon>Fungi</taxon>
        <taxon>Dikarya</taxon>
        <taxon>Ascomycota</taxon>
        <taxon>Pezizomycotina</taxon>
        <taxon>Sordariomycetes</taxon>
        <taxon>Hypocreomycetidae</taxon>
        <taxon>Hypocreales</taxon>
        <taxon>Nectriaceae</taxon>
        <taxon>Fusarium</taxon>
        <taxon>Fusarium decemcellulare species complex</taxon>
    </lineage>
</organism>
<name>A0A8H4LP76_9HYPO</name>
<feature type="region of interest" description="Disordered" evidence="1">
    <location>
        <begin position="215"/>
        <end position="258"/>
    </location>
</feature>
<dbReference type="Proteomes" id="UP000554235">
    <property type="component" value="Unassembled WGS sequence"/>
</dbReference>